<gene>
    <name evidence="2" type="ORF">ADH66_15915</name>
</gene>
<dbReference type="PANTHER" id="PTHR33933">
    <property type="entry name" value="NUCLEOTIDYLTRANSFERASE"/>
    <property type="match status" value="1"/>
</dbReference>
<dbReference type="InterPro" id="IPR002934">
    <property type="entry name" value="Polymerase_NTP_transf_dom"/>
</dbReference>
<reference evidence="3" key="1">
    <citation type="submission" date="2017-05" db="EMBL/GenBank/DDBJ databases">
        <title>Improved OligoMM genomes.</title>
        <authorList>
            <person name="Garzetti D."/>
        </authorList>
    </citation>
    <scope>NUCLEOTIDE SEQUENCE [LARGE SCALE GENOMIC DNA]</scope>
    <source>
        <strain evidence="3">KB18</strain>
    </source>
</reference>
<dbReference type="PANTHER" id="PTHR33933:SF1">
    <property type="entry name" value="PROTEIN ADENYLYLTRANSFERASE MNTA-RELATED"/>
    <property type="match status" value="1"/>
</dbReference>
<proteinExistence type="predicted"/>
<sequence length="192" mass="22008">MGAKLSSFLAMRLSSLANRLFGTMSRSLGCMLPYQNSSKIFIFFPFLSTRHYHKPFQKSREIFLVFTEKGALMCQPEAVEILNEVFRQCQNIFPCEIRDAYLYGSYARGDYNNESGVDILLTVDLEPAEVSRYRNQISAISSDLSLAHEVTVSITVKSFDYFHRYSTTLPFYKNVLTEGIRYTTGADDPVRR</sequence>
<feature type="domain" description="Polymerase nucleotidyl transferase" evidence="1">
    <location>
        <begin position="84"/>
        <end position="159"/>
    </location>
</feature>
<accession>A0ABM6L939</accession>
<protein>
    <recommendedName>
        <fullName evidence="1">Polymerase nucleotidyl transferase domain-containing protein</fullName>
    </recommendedName>
</protein>
<evidence type="ECO:0000313" key="2">
    <source>
        <dbReference type="EMBL" id="ASB42009.1"/>
    </source>
</evidence>
<dbReference type="SUPFAM" id="SSF81301">
    <property type="entry name" value="Nucleotidyltransferase"/>
    <property type="match status" value="1"/>
</dbReference>
<evidence type="ECO:0000313" key="3">
    <source>
        <dbReference type="Proteomes" id="UP000196710"/>
    </source>
</evidence>
<dbReference type="InterPro" id="IPR043519">
    <property type="entry name" value="NT_sf"/>
</dbReference>
<evidence type="ECO:0000259" key="1">
    <source>
        <dbReference type="Pfam" id="PF01909"/>
    </source>
</evidence>
<name>A0ABM6L939_9FIRM</name>
<keyword evidence="3" id="KW-1185">Reference proteome</keyword>
<dbReference type="Pfam" id="PF01909">
    <property type="entry name" value="NTP_transf_2"/>
    <property type="match status" value="1"/>
</dbReference>
<organism evidence="2 3">
    <name type="scientific">Acutalibacter muris</name>
    <dbReference type="NCBI Taxonomy" id="1796620"/>
    <lineage>
        <taxon>Bacteria</taxon>
        <taxon>Bacillati</taxon>
        <taxon>Bacillota</taxon>
        <taxon>Clostridia</taxon>
        <taxon>Eubacteriales</taxon>
        <taxon>Acutalibacteraceae</taxon>
        <taxon>Acutalibacter</taxon>
    </lineage>
</organism>
<dbReference type="CDD" id="cd05403">
    <property type="entry name" value="NT_KNTase_like"/>
    <property type="match status" value="1"/>
</dbReference>
<dbReference type="Gene3D" id="3.30.460.10">
    <property type="entry name" value="Beta Polymerase, domain 2"/>
    <property type="match status" value="1"/>
</dbReference>
<dbReference type="InterPro" id="IPR052548">
    <property type="entry name" value="Type_VII_TA_antitoxin"/>
</dbReference>
<dbReference type="EMBL" id="CP021422">
    <property type="protein sequence ID" value="ASB42009.1"/>
    <property type="molecule type" value="Genomic_DNA"/>
</dbReference>
<dbReference type="Proteomes" id="UP000196710">
    <property type="component" value="Chromosome"/>
</dbReference>